<reference evidence="2" key="1">
    <citation type="submission" date="2022-08" db="EMBL/GenBank/DDBJ databases">
        <authorList>
            <person name="Gutierrez-Valencia J."/>
        </authorList>
    </citation>
    <scope>NUCLEOTIDE SEQUENCE</scope>
</reference>
<name>A0AAV0NDD0_9ROSI</name>
<organism evidence="2 3">
    <name type="scientific">Linum tenue</name>
    <dbReference type="NCBI Taxonomy" id="586396"/>
    <lineage>
        <taxon>Eukaryota</taxon>
        <taxon>Viridiplantae</taxon>
        <taxon>Streptophyta</taxon>
        <taxon>Embryophyta</taxon>
        <taxon>Tracheophyta</taxon>
        <taxon>Spermatophyta</taxon>
        <taxon>Magnoliopsida</taxon>
        <taxon>eudicotyledons</taxon>
        <taxon>Gunneridae</taxon>
        <taxon>Pentapetalae</taxon>
        <taxon>rosids</taxon>
        <taxon>fabids</taxon>
        <taxon>Malpighiales</taxon>
        <taxon>Linaceae</taxon>
        <taxon>Linum</taxon>
    </lineage>
</organism>
<dbReference type="Proteomes" id="UP001154282">
    <property type="component" value="Unassembled WGS sequence"/>
</dbReference>
<evidence type="ECO:0000313" key="1">
    <source>
        <dbReference type="EMBL" id="CAI0454783.1"/>
    </source>
</evidence>
<gene>
    <name evidence="1" type="ORF">LITE_LOCUS32107</name>
    <name evidence="2" type="ORF">LITE_LOCUS32743</name>
</gene>
<proteinExistence type="predicted"/>
<evidence type="ECO:0000313" key="3">
    <source>
        <dbReference type="Proteomes" id="UP001154282"/>
    </source>
</evidence>
<sequence>MKMNLIDIMMFKTEKMQAKMISVRRTLIRKNKNSTT</sequence>
<evidence type="ECO:0000313" key="2">
    <source>
        <dbReference type="EMBL" id="CAI0456386.1"/>
    </source>
</evidence>
<accession>A0AAV0NDD0</accession>
<dbReference type="EMBL" id="CAMGYJ010000008">
    <property type="protein sequence ID" value="CAI0454783.1"/>
    <property type="molecule type" value="Genomic_DNA"/>
</dbReference>
<dbReference type="AlphaFoldDB" id="A0AAV0NDD0"/>
<protein>
    <submittedName>
        <fullName evidence="2">Uncharacterized protein</fullName>
    </submittedName>
</protein>
<dbReference type="EMBL" id="CAMGYJ010000008">
    <property type="protein sequence ID" value="CAI0456386.1"/>
    <property type="molecule type" value="Genomic_DNA"/>
</dbReference>
<comment type="caution">
    <text evidence="2">The sequence shown here is derived from an EMBL/GenBank/DDBJ whole genome shotgun (WGS) entry which is preliminary data.</text>
</comment>
<keyword evidence="3" id="KW-1185">Reference proteome</keyword>